<reference evidence="8" key="1">
    <citation type="submission" date="2016-02" db="EMBL/GenBank/DDBJ databases">
        <title>Comparative genomics of biotechnologically important yeasts.</title>
        <authorList>
            <consortium name="DOE Joint Genome Institute"/>
            <person name="Riley R."/>
            <person name="Haridas S."/>
            <person name="Wolfe K.H."/>
            <person name="Lopes M.R."/>
            <person name="Hittinger C.T."/>
            <person name="Goker M."/>
            <person name="Salamov A."/>
            <person name="Wisecaver J."/>
            <person name="Long T.M."/>
            <person name="Aerts A.L."/>
            <person name="Barry K."/>
            <person name="Choi C."/>
            <person name="Clum A."/>
            <person name="Coughlan A.Y."/>
            <person name="Deshpande S."/>
            <person name="Douglass A.P."/>
            <person name="Hanson S.J."/>
            <person name="Klenk H.-P."/>
            <person name="Labutti K."/>
            <person name="Lapidus A."/>
            <person name="Lindquist E."/>
            <person name="Lipzen A."/>
            <person name="Meier-Kolthoff J.P."/>
            <person name="Ohm R.A."/>
            <person name="Otillar R.P."/>
            <person name="Pangilinan J."/>
            <person name="Peng Y."/>
            <person name="Rokas A."/>
            <person name="Rosa C.A."/>
            <person name="Scheuner C."/>
            <person name="Sibirny A.A."/>
            <person name="Slot J.C."/>
            <person name="Stielow J.B."/>
            <person name="Sun H."/>
            <person name="Kurtzman C.P."/>
            <person name="Blackwell M."/>
            <person name="Jeffries T.W."/>
            <person name="Grigoriev I.V."/>
        </authorList>
    </citation>
    <scope>NUCLEOTIDE SEQUENCE [LARGE SCALE GENOMIC DNA]</scope>
    <source>
        <strain evidence="8">NRRL Y-17796</strain>
    </source>
</reference>
<comment type="function">
    <text evidence="5">RNA helicase.</text>
</comment>
<dbReference type="Proteomes" id="UP000095023">
    <property type="component" value="Unassembled WGS sequence"/>
</dbReference>
<evidence type="ECO:0000256" key="2">
    <source>
        <dbReference type="ARBA" id="ARBA00022801"/>
    </source>
</evidence>
<dbReference type="InterPro" id="IPR027417">
    <property type="entry name" value="P-loop_NTPase"/>
</dbReference>
<dbReference type="GO" id="GO:0016787">
    <property type="term" value="F:hydrolase activity"/>
    <property type="evidence" value="ECO:0007669"/>
    <property type="project" value="UniProtKB-KW"/>
</dbReference>
<name>A0A1E4TI63_9ASCO</name>
<dbReference type="GO" id="GO:0003723">
    <property type="term" value="F:RNA binding"/>
    <property type="evidence" value="ECO:0007669"/>
    <property type="project" value="UniProtKB-UniRule"/>
</dbReference>
<comment type="similarity">
    <text evidence="5">Belongs to the DEAD box helicase family.</text>
</comment>
<evidence type="ECO:0000259" key="6">
    <source>
        <dbReference type="PROSITE" id="PS51192"/>
    </source>
</evidence>
<comment type="domain">
    <text evidence="5">The Q motif is unique to and characteristic of the DEAD box family of RNA helicases and controls ATP binding and hydrolysis.</text>
</comment>
<keyword evidence="8" id="KW-1185">Reference proteome</keyword>
<dbReference type="PROSITE" id="PS51192">
    <property type="entry name" value="HELICASE_ATP_BIND_1"/>
    <property type="match status" value="1"/>
</dbReference>
<feature type="non-terminal residue" evidence="7">
    <location>
        <position position="209"/>
    </location>
</feature>
<dbReference type="Gene3D" id="3.40.50.300">
    <property type="entry name" value="P-loop containing nucleotide triphosphate hydrolases"/>
    <property type="match status" value="1"/>
</dbReference>
<proteinExistence type="inferred from homology"/>
<accession>A0A1E4TI63</accession>
<evidence type="ECO:0000313" key="7">
    <source>
        <dbReference type="EMBL" id="ODV91407.1"/>
    </source>
</evidence>
<keyword evidence="4 5" id="KW-0067">ATP-binding</keyword>
<dbReference type="GO" id="GO:0003724">
    <property type="term" value="F:RNA helicase activity"/>
    <property type="evidence" value="ECO:0007669"/>
    <property type="project" value="UniProtKB-EC"/>
</dbReference>
<sequence length="209" mass="23472">MRINHAILLRKVSLRHYSNINRSVASGPTTKSASLKGNVTIMPSFRRRPLTLPFDPVTTRSWADIDIPLDVEQTLVNNGYARPSAVQRSMFALLRSGLSMLVRSPPGAGKSFAALLYSLLTKRSLDNSVGHLILVPNLDLGLQYANWASQILKDSPYETTVLYQWLARQNEQEDARQIQRLQENPHPLLLIATPTRLLDIIESHPDLAR</sequence>
<organism evidence="7 8">
    <name type="scientific">Tortispora caseinolytica NRRL Y-17796</name>
    <dbReference type="NCBI Taxonomy" id="767744"/>
    <lineage>
        <taxon>Eukaryota</taxon>
        <taxon>Fungi</taxon>
        <taxon>Dikarya</taxon>
        <taxon>Ascomycota</taxon>
        <taxon>Saccharomycotina</taxon>
        <taxon>Trigonopsidomycetes</taxon>
        <taxon>Trigonopsidales</taxon>
        <taxon>Trigonopsidaceae</taxon>
        <taxon>Tortispora</taxon>
    </lineage>
</organism>
<keyword evidence="3 5" id="KW-0347">Helicase</keyword>
<evidence type="ECO:0000256" key="3">
    <source>
        <dbReference type="ARBA" id="ARBA00022806"/>
    </source>
</evidence>
<dbReference type="AlphaFoldDB" id="A0A1E4TI63"/>
<evidence type="ECO:0000313" key="8">
    <source>
        <dbReference type="Proteomes" id="UP000095023"/>
    </source>
</evidence>
<dbReference type="Pfam" id="PF00270">
    <property type="entry name" value="DEAD"/>
    <property type="match status" value="1"/>
</dbReference>
<keyword evidence="2 5" id="KW-0378">Hydrolase</keyword>
<evidence type="ECO:0000256" key="1">
    <source>
        <dbReference type="ARBA" id="ARBA00022741"/>
    </source>
</evidence>
<dbReference type="PANTHER" id="PTHR24031">
    <property type="entry name" value="RNA HELICASE"/>
    <property type="match status" value="1"/>
</dbReference>
<feature type="domain" description="Helicase ATP-binding" evidence="6">
    <location>
        <begin position="91"/>
        <end position="209"/>
    </location>
</feature>
<gene>
    <name evidence="7" type="ORF">CANCADRAFT_32059</name>
</gene>
<dbReference type="EMBL" id="KV453842">
    <property type="protein sequence ID" value="ODV91407.1"/>
    <property type="molecule type" value="Genomic_DNA"/>
</dbReference>
<evidence type="ECO:0000256" key="5">
    <source>
        <dbReference type="RuleBase" id="RU365068"/>
    </source>
</evidence>
<dbReference type="SUPFAM" id="SSF52540">
    <property type="entry name" value="P-loop containing nucleoside triphosphate hydrolases"/>
    <property type="match status" value="1"/>
</dbReference>
<dbReference type="InterPro" id="IPR011545">
    <property type="entry name" value="DEAD/DEAH_box_helicase_dom"/>
</dbReference>
<dbReference type="GO" id="GO:0005524">
    <property type="term" value="F:ATP binding"/>
    <property type="evidence" value="ECO:0007669"/>
    <property type="project" value="UniProtKB-UniRule"/>
</dbReference>
<comment type="catalytic activity">
    <reaction evidence="5">
        <text>ATP + H2O = ADP + phosphate + H(+)</text>
        <dbReference type="Rhea" id="RHEA:13065"/>
        <dbReference type="ChEBI" id="CHEBI:15377"/>
        <dbReference type="ChEBI" id="CHEBI:15378"/>
        <dbReference type="ChEBI" id="CHEBI:30616"/>
        <dbReference type="ChEBI" id="CHEBI:43474"/>
        <dbReference type="ChEBI" id="CHEBI:456216"/>
        <dbReference type="EC" id="3.6.4.13"/>
    </reaction>
</comment>
<keyword evidence="1 5" id="KW-0547">Nucleotide-binding</keyword>
<keyword evidence="5" id="KW-0694">RNA-binding</keyword>
<dbReference type="InterPro" id="IPR014001">
    <property type="entry name" value="Helicase_ATP-bd"/>
</dbReference>
<protein>
    <recommendedName>
        <fullName evidence="5">ATP-dependent RNA helicase</fullName>
        <ecNumber evidence="5">3.6.4.13</ecNumber>
    </recommendedName>
</protein>
<dbReference type="OrthoDB" id="4088766at2759"/>
<dbReference type="EC" id="3.6.4.13" evidence="5"/>
<evidence type="ECO:0000256" key="4">
    <source>
        <dbReference type="ARBA" id="ARBA00022840"/>
    </source>
</evidence>